<evidence type="ECO:0000313" key="1">
    <source>
        <dbReference type="EMBL" id="KAI4333669.1"/>
    </source>
</evidence>
<comment type="caution">
    <text evidence="1">The sequence shown here is derived from an EMBL/GenBank/DDBJ whole genome shotgun (WGS) entry which is preliminary data.</text>
</comment>
<protein>
    <submittedName>
        <fullName evidence="1">Uncharacterized protein</fullName>
    </submittedName>
</protein>
<keyword evidence="2" id="KW-1185">Reference proteome</keyword>
<sequence>MMGMNSLLPIIFFLINCISLSSLPSSASELSYKDHCAAIVPESSPTDLTDDAFPLGGYHYGYYTGGKRLPGLDSSRHENSFDLKTRNVRATDVSGLFKIEASLSFRTSYPYYYEENFSNGSWSQYGPENHYHRRMTTIRLDGFWSESSGKLCMVGTGKAYSKKGNLLDLDAVFKLNNVADSSNIASLISGSLESLSSENDESYFEPISVLMLPRLNYKYTLDSVDGGDFSSGSDAGQSLSTNSLGFCPRWRQRTFQLEYSTDCNSAENCTPFKGNTGCLPSYMYFNQIDCSGGKRRLRVLLEFSNNSYYSYYQPLKPNDMLVGEAWWDEKKNQLHVVACHFLGMTESLTDVHVGDCSVRLSLRAPAIWSINDVTSIEGQIWSNKTANDLGYFNRITFRNEEEQYGGSMLGVPGLMYQYSQQERVRGLCHTQRDVKKQVKQYPDAYSYDMRFHMSVRTSNKRIGWGNSDPLFVGDQFYSLDENAVSESDYDTSSSISVPSVNNSSRGLFNISYKISFSLNHDIDLTSVGLNSFSSMSSCSTRRVKIVAEGIYDADTGHLCMIGCRKFRADNGSSIMDCDILVKFQFPPLDDRRRGYVEGSIESTRDKTDPLYFKRLDLLSSTTYMRGAIWRMDIEVIMILICTTLQCVLVGFQLHHMKRHPKVLPNISIAMLSILTLGQMIPLVLNFGDLFSQNPCNYDGWPHMNQITVRFITIIGLLLQVRLLQQTWSARKTHVSPKRLWNAEWRAAYVTLALYAAGFFLVVLQAKWHWAIGINEVLFSSSGCWYWCVFNGLVLDGFLLPQIVLNLFSDSGENALSAPFYLGTTFISNLLPHAYDLYRSHKYNADPSADIYCTVWNIVIPLGGFLFAAIIYLQQRFGGRYILPRRIIRSEGYEKEPLITKEEAEGEKPKV</sequence>
<organism evidence="1 2">
    <name type="scientific">Bauhinia variegata</name>
    <name type="common">Purple orchid tree</name>
    <name type="synonym">Phanera variegata</name>
    <dbReference type="NCBI Taxonomy" id="167791"/>
    <lineage>
        <taxon>Eukaryota</taxon>
        <taxon>Viridiplantae</taxon>
        <taxon>Streptophyta</taxon>
        <taxon>Embryophyta</taxon>
        <taxon>Tracheophyta</taxon>
        <taxon>Spermatophyta</taxon>
        <taxon>Magnoliopsida</taxon>
        <taxon>eudicotyledons</taxon>
        <taxon>Gunneridae</taxon>
        <taxon>Pentapetalae</taxon>
        <taxon>rosids</taxon>
        <taxon>fabids</taxon>
        <taxon>Fabales</taxon>
        <taxon>Fabaceae</taxon>
        <taxon>Cercidoideae</taxon>
        <taxon>Cercideae</taxon>
        <taxon>Bauhiniinae</taxon>
        <taxon>Bauhinia</taxon>
    </lineage>
</organism>
<proteinExistence type="predicted"/>
<dbReference type="Proteomes" id="UP000828941">
    <property type="component" value="Chromosome 7"/>
</dbReference>
<evidence type="ECO:0000313" key="2">
    <source>
        <dbReference type="Proteomes" id="UP000828941"/>
    </source>
</evidence>
<name>A0ACB9NCZ6_BAUVA</name>
<dbReference type="EMBL" id="CM039432">
    <property type="protein sequence ID" value="KAI4333669.1"/>
    <property type="molecule type" value="Genomic_DNA"/>
</dbReference>
<gene>
    <name evidence="1" type="ORF">L6164_018449</name>
</gene>
<reference evidence="1 2" key="1">
    <citation type="journal article" date="2022" name="DNA Res.">
        <title>Chromosomal-level genome assembly of the orchid tree Bauhinia variegata (Leguminosae; Cercidoideae) supports the allotetraploid origin hypothesis of Bauhinia.</title>
        <authorList>
            <person name="Zhong Y."/>
            <person name="Chen Y."/>
            <person name="Zheng D."/>
            <person name="Pang J."/>
            <person name="Liu Y."/>
            <person name="Luo S."/>
            <person name="Meng S."/>
            <person name="Qian L."/>
            <person name="Wei D."/>
            <person name="Dai S."/>
            <person name="Zhou R."/>
        </authorList>
    </citation>
    <scope>NUCLEOTIDE SEQUENCE [LARGE SCALE GENOMIC DNA]</scope>
    <source>
        <strain evidence="1">BV-YZ2020</strain>
    </source>
</reference>
<accession>A0ACB9NCZ6</accession>